<keyword evidence="1" id="KW-0732">Signal</keyword>
<dbReference type="EMBL" id="JAUJYO010000022">
    <property type="protein sequence ID" value="KAK1281922.1"/>
    <property type="molecule type" value="Genomic_DNA"/>
</dbReference>
<feature type="chain" id="PRO_5043518942" description="DUF2921 domain-containing protein" evidence="1">
    <location>
        <begin position="25"/>
        <end position="227"/>
    </location>
</feature>
<feature type="signal peptide" evidence="1">
    <location>
        <begin position="1"/>
        <end position="24"/>
    </location>
</feature>
<evidence type="ECO:0000313" key="3">
    <source>
        <dbReference type="EMBL" id="KAK1281922.1"/>
    </source>
</evidence>
<dbReference type="AlphaFoldDB" id="A0AAV9BZL5"/>
<protein>
    <recommendedName>
        <fullName evidence="2">DUF2921 domain-containing protein</fullName>
    </recommendedName>
</protein>
<sequence length="227" mass="25648">MGALSVVLFHVWMFGLLMFGLTTSFQEYQQVSSSEVYELSTTPKYNRFHEVERKCKPFLSSASVLKADDNSVYSIKTDLSFFSGDWVQDSGQAPLMPFMPFIDSPMFDRSKEMPSRLTSFSVTDVDPVHRSERAINVSGTLTLATTLMGLNSQPNIHPHFYLSPGFSELGILFEGIYMESNIGERVMCMLGNSMLPSRHPNSTNPWEWMNRFLPEGPESTFSPSPVR</sequence>
<accession>A0AAV9BZL5</accession>
<evidence type="ECO:0000256" key="1">
    <source>
        <dbReference type="SAM" id="SignalP"/>
    </source>
</evidence>
<feature type="domain" description="DUF2921" evidence="2">
    <location>
        <begin position="52"/>
        <end position="199"/>
    </location>
</feature>
<evidence type="ECO:0000313" key="4">
    <source>
        <dbReference type="Proteomes" id="UP001180020"/>
    </source>
</evidence>
<dbReference type="InterPro" id="IPR057425">
    <property type="entry name" value="DUF2921_N"/>
</dbReference>
<comment type="caution">
    <text evidence="3">The sequence shown here is derived from an EMBL/GenBank/DDBJ whole genome shotgun (WGS) entry which is preliminary data.</text>
</comment>
<dbReference type="Pfam" id="PF25333">
    <property type="entry name" value="DUF2921_N"/>
    <property type="match status" value="1"/>
</dbReference>
<reference evidence="3" key="1">
    <citation type="journal article" date="2023" name="Nat. Commun.">
        <title>Diploid and tetraploid genomes of Acorus and the evolution of monocots.</title>
        <authorList>
            <person name="Ma L."/>
            <person name="Liu K.W."/>
            <person name="Li Z."/>
            <person name="Hsiao Y.Y."/>
            <person name="Qi Y."/>
            <person name="Fu T."/>
            <person name="Tang G.D."/>
            <person name="Zhang D."/>
            <person name="Sun W.H."/>
            <person name="Liu D.K."/>
            <person name="Li Y."/>
            <person name="Chen G.Z."/>
            <person name="Liu X.D."/>
            <person name="Liao X.Y."/>
            <person name="Jiang Y.T."/>
            <person name="Yu X."/>
            <person name="Hao Y."/>
            <person name="Huang J."/>
            <person name="Zhao X.W."/>
            <person name="Ke S."/>
            <person name="Chen Y.Y."/>
            <person name="Wu W.L."/>
            <person name="Hsu J.L."/>
            <person name="Lin Y.F."/>
            <person name="Huang M.D."/>
            <person name="Li C.Y."/>
            <person name="Huang L."/>
            <person name="Wang Z.W."/>
            <person name="Zhao X."/>
            <person name="Zhong W.Y."/>
            <person name="Peng D.H."/>
            <person name="Ahmad S."/>
            <person name="Lan S."/>
            <person name="Zhang J.S."/>
            <person name="Tsai W.C."/>
            <person name="Van de Peer Y."/>
            <person name="Liu Z.J."/>
        </authorList>
    </citation>
    <scope>NUCLEOTIDE SEQUENCE</scope>
    <source>
        <strain evidence="3">CP</strain>
    </source>
</reference>
<keyword evidence="4" id="KW-1185">Reference proteome</keyword>
<name>A0AAV9BZL5_ACOCL</name>
<dbReference type="Proteomes" id="UP001180020">
    <property type="component" value="Unassembled WGS sequence"/>
</dbReference>
<organism evidence="3 4">
    <name type="scientific">Acorus calamus</name>
    <name type="common">Sweet flag</name>
    <dbReference type="NCBI Taxonomy" id="4465"/>
    <lineage>
        <taxon>Eukaryota</taxon>
        <taxon>Viridiplantae</taxon>
        <taxon>Streptophyta</taxon>
        <taxon>Embryophyta</taxon>
        <taxon>Tracheophyta</taxon>
        <taxon>Spermatophyta</taxon>
        <taxon>Magnoliopsida</taxon>
        <taxon>Liliopsida</taxon>
        <taxon>Acoraceae</taxon>
        <taxon>Acorus</taxon>
    </lineage>
</organism>
<evidence type="ECO:0000259" key="2">
    <source>
        <dbReference type="Pfam" id="PF25333"/>
    </source>
</evidence>
<proteinExistence type="predicted"/>
<gene>
    <name evidence="3" type="ORF">QJS10_CPB22g01019</name>
</gene>
<reference evidence="3" key="2">
    <citation type="submission" date="2023-06" db="EMBL/GenBank/DDBJ databases">
        <authorList>
            <person name="Ma L."/>
            <person name="Liu K.-W."/>
            <person name="Li Z."/>
            <person name="Hsiao Y.-Y."/>
            <person name="Qi Y."/>
            <person name="Fu T."/>
            <person name="Tang G."/>
            <person name="Zhang D."/>
            <person name="Sun W.-H."/>
            <person name="Liu D.-K."/>
            <person name="Li Y."/>
            <person name="Chen G.-Z."/>
            <person name="Liu X.-D."/>
            <person name="Liao X.-Y."/>
            <person name="Jiang Y.-T."/>
            <person name="Yu X."/>
            <person name="Hao Y."/>
            <person name="Huang J."/>
            <person name="Zhao X.-W."/>
            <person name="Ke S."/>
            <person name="Chen Y.-Y."/>
            <person name="Wu W.-L."/>
            <person name="Hsu J.-L."/>
            <person name="Lin Y.-F."/>
            <person name="Huang M.-D."/>
            <person name="Li C.-Y."/>
            <person name="Huang L."/>
            <person name="Wang Z.-W."/>
            <person name="Zhao X."/>
            <person name="Zhong W.-Y."/>
            <person name="Peng D.-H."/>
            <person name="Ahmad S."/>
            <person name="Lan S."/>
            <person name="Zhang J.-S."/>
            <person name="Tsai W.-C."/>
            <person name="Van De Peer Y."/>
            <person name="Liu Z.-J."/>
        </authorList>
    </citation>
    <scope>NUCLEOTIDE SEQUENCE</scope>
    <source>
        <strain evidence="3">CP</strain>
        <tissue evidence="3">Leaves</tissue>
    </source>
</reference>